<dbReference type="GO" id="GO:0006508">
    <property type="term" value="P:proteolysis"/>
    <property type="evidence" value="ECO:0007669"/>
    <property type="project" value="UniProtKB-KW"/>
</dbReference>
<keyword evidence="2 7" id="KW-0121">Carboxypeptidase</keyword>
<feature type="signal peptide" evidence="7">
    <location>
        <begin position="1"/>
        <end position="27"/>
    </location>
</feature>
<dbReference type="PANTHER" id="PTHR11802">
    <property type="entry name" value="SERINE PROTEASE FAMILY S10 SERINE CARBOXYPEPTIDASE"/>
    <property type="match status" value="1"/>
</dbReference>
<dbReference type="EMBL" id="JBAMIC010000003">
    <property type="protein sequence ID" value="KAK7110316.1"/>
    <property type="molecule type" value="Genomic_DNA"/>
</dbReference>
<keyword evidence="6" id="KW-0325">Glycoprotein</keyword>
<reference evidence="8 9" key="1">
    <citation type="submission" date="2024-02" db="EMBL/GenBank/DDBJ databases">
        <title>Chromosome-scale genome assembly of the rough periwinkle Littorina saxatilis.</title>
        <authorList>
            <person name="De Jode A."/>
            <person name="Faria R."/>
            <person name="Formenti G."/>
            <person name="Sims Y."/>
            <person name="Smith T.P."/>
            <person name="Tracey A."/>
            <person name="Wood J.M.D."/>
            <person name="Zagrodzka Z.B."/>
            <person name="Johannesson K."/>
            <person name="Butlin R.K."/>
            <person name="Leder E.H."/>
        </authorList>
    </citation>
    <scope>NUCLEOTIDE SEQUENCE [LARGE SCALE GENOMIC DNA]</scope>
    <source>
        <strain evidence="8">Snail1</strain>
        <tissue evidence="8">Muscle</tissue>
    </source>
</reference>
<keyword evidence="3 7" id="KW-0645">Protease</keyword>
<organism evidence="8 9">
    <name type="scientific">Littorina saxatilis</name>
    <dbReference type="NCBI Taxonomy" id="31220"/>
    <lineage>
        <taxon>Eukaryota</taxon>
        <taxon>Metazoa</taxon>
        <taxon>Spiralia</taxon>
        <taxon>Lophotrochozoa</taxon>
        <taxon>Mollusca</taxon>
        <taxon>Gastropoda</taxon>
        <taxon>Caenogastropoda</taxon>
        <taxon>Littorinimorpha</taxon>
        <taxon>Littorinoidea</taxon>
        <taxon>Littorinidae</taxon>
        <taxon>Littorina</taxon>
    </lineage>
</organism>
<evidence type="ECO:0000256" key="2">
    <source>
        <dbReference type="ARBA" id="ARBA00022645"/>
    </source>
</evidence>
<evidence type="ECO:0000256" key="4">
    <source>
        <dbReference type="ARBA" id="ARBA00022729"/>
    </source>
</evidence>
<sequence>MSVLMRGVSMVLVLCTVLLEPSSGARAFRAMFPESYPPMLKNGVDPGDPLFLTPYLQKGQPQMAQKLSQVTSLPGWSGKSYAGYITVNATHQSNMFFWFFPAQTDPVNAPVVMWLQGGPGGSSLFGLFVEQGPFYITKENKLMPRNITWNEKYSMLYVDNPVGTGFSFTKDDAGFATDEVDVGRDLYSLLAQFFQIFKEYQDNDFYVTGESYAGKYVPAISYKIHTENQGSPKVKINFKGMAIGDGLCDPVTMMPKYADFMYNLGMLDESQSAYFQDQAMKATQLIKQKQYMDAFKIFDMLLNGDISTQEPYFKQKSGLSDYYNFLRTTEPEEYNYYGNYLADPAVRRAIHVGNLTYNDGSAVEKHLLNDVMASVKPWIQVLMDNYKVMIYNGQLDIIIAVPLTEAWLQTVQWTGLPDYLKAERQIWKINPSDTEVAGWVRQVQNFYQVIVRDAGHILPHDQPLRGYDMIQRFIEGRSFA</sequence>
<keyword evidence="9" id="KW-1185">Reference proteome</keyword>
<keyword evidence="4 7" id="KW-0732">Signal</keyword>
<evidence type="ECO:0000256" key="7">
    <source>
        <dbReference type="RuleBase" id="RU361156"/>
    </source>
</evidence>
<dbReference type="PROSITE" id="PS00131">
    <property type="entry name" value="CARBOXYPEPT_SER_SER"/>
    <property type="match status" value="1"/>
</dbReference>
<evidence type="ECO:0000313" key="8">
    <source>
        <dbReference type="EMBL" id="KAK7110316.1"/>
    </source>
</evidence>
<dbReference type="PANTHER" id="PTHR11802:SF472">
    <property type="entry name" value="SERINE CARBOXYPEPTIDASE CPVL-RELATED"/>
    <property type="match status" value="1"/>
</dbReference>
<dbReference type="FunFam" id="3.40.50.1820:FF:000096">
    <property type="entry name" value="Carboxypeptidase vitellogenic-like"/>
    <property type="match status" value="1"/>
</dbReference>
<feature type="chain" id="PRO_5042666408" description="Carboxypeptidase" evidence="7">
    <location>
        <begin position="28"/>
        <end position="480"/>
    </location>
</feature>
<dbReference type="Gene3D" id="3.40.50.1820">
    <property type="entry name" value="alpha/beta hydrolase"/>
    <property type="match status" value="1"/>
</dbReference>
<protein>
    <recommendedName>
        <fullName evidence="7">Carboxypeptidase</fullName>
        <ecNumber evidence="7">3.4.16.-</ecNumber>
    </recommendedName>
</protein>
<comment type="caution">
    <text evidence="8">The sequence shown here is derived from an EMBL/GenBank/DDBJ whole genome shotgun (WGS) entry which is preliminary data.</text>
</comment>
<evidence type="ECO:0000256" key="3">
    <source>
        <dbReference type="ARBA" id="ARBA00022670"/>
    </source>
</evidence>
<evidence type="ECO:0000256" key="1">
    <source>
        <dbReference type="ARBA" id="ARBA00009431"/>
    </source>
</evidence>
<evidence type="ECO:0000313" key="9">
    <source>
        <dbReference type="Proteomes" id="UP001374579"/>
    </source>
</evidence>
<proteinExistence type="inferred from homology"/>
<dbReference type="InterPro" id="IPR018202">
    <property type="entry name" value="Ser_caboxypep_ser_AS"/>
</dbReference>
<dbReference type="Pfam" id="PF00450">
    <property type="entry name" value="Peptidase_S10"/>
    <property type="match status" value="1"/>
</dbReference>
<evidence type="ECO:0000256" key="5">
    <source>
        <dbReference type="ARBA" id="ARBA00022801"/>
    </source>
</evidence>
<dbReference type="InterPro" id="IPR029058">
    <property type="entry name" value="AB_hydrolase_fold"/>
</dbReference>
<dbReference type="InterPro" id="IPR001563">
    <property type="entry name" value="Peptidase_S10"/>
</dbReference>
<accession>A0AAN9BSA5</accession>
<keyword evidence="5 7" id="KW-0378">Hydrolase</keyword>
<dbReference type="GO" id="GO:0004185">
    <property type="term" value="F:serine-type carboxypeptidase activity"/>
    <property type="evidence" value="ECO:0007669"/>
    <property type="project" value="UniProtKB-UniRule"/>
</dbReference>
<dbReference type="PRINTS" id="PR00724">
    <property type="entry name" value="CRBOXYPTASEC"/>
</dbReference>
<dbReference type="EC" id="3.4.16.-" evidence="7"/>
<name>A0AAN9BSA5_9CAEN</name>
<comment type="similarity">
    <text evidence="1 7">Belongs to the peptidase S10 family.</text>
</comment>
<dbReference type="SUPFAM" id="SSF53474">
    <property type="entry name" value="alpha/beta-Hydrolases"/>
    <property type="match status" value="1"/>
</dbReference>
<dbReference type="AlphaFoldDB" id="A0AAN9BSA5"/>
<evidence type="ECO:0000256" key="6">
    <source>
        <dbReference type="ARBA" id="ARBA00023180"/>
    </source>
</evidence>
<dbReference type="Proteomes" id="UP001374579">
    <property type="component" value="Unassembled WGS sequence"/>
</dbReference>
<gene>
    <name evidence="8" type="ORF">V1264_014210</name>
</gene>